<dbReference type="InterPro" id="IPR029056">
    <property type="entry name" value="Ribokinase-like"/>
</dbReference>
<dbReference type="PATRIC" id="fig|1330534.3.peg.2556"/>
<keyword evidence="5" id="KW-0067">ATP-binding</keyword>
<evidence type="ECO:0000259" key="7">
    <source>
        <dbReference type="Pfam" id="PF00294"/>
    </source>
</evidence>
<dbReference type="OrthoDB" id="9775849at2"/>
<dbReference type="Proteomes" id="UP000016860">
    <property type="component" value="Unassembled WGS sequence"/>
</dbReference>
<dbReference type="PRINTS" id="PR00990">
    <property type="entry name" value="RIBOKINASE"/>
</dbReference>
<dbReference type="PANTHER" id="PTHR43085:SF1">
    <property type="entry name" value="PSEUDOURIDINE KINASE-RELATED"/>
    <property type="match status" value="1"/>
</dbReference>
<evidence type="ECO:0000313" key="9">
    <source>
        <dbReference type="Proteomes" id="UP000016860"/>
    </source>
</evidence>
<protein>
    <submittedName>
        <fullName evidence="8">Sugar kinase</fullName>
    </submittedName>
</protein>
<dbReference type="PANTHER" id="PTHR43085">
    <property type="entry name" value="HEXOKINASE FAMILY MEMBER"/>
    <property type="match status" value="1"/>
</dbReference>
<sequence>MINIFDVVALGELLIDFTPTGNSSANNLLFERNPGGAPANVLTAVSKLGGKCAFIGKVGNDQFGNFLKSVLEDNHIESRGLKFSEKVNTTLAFVHLDEYGDRSFSFYRNPGADLMLTHEDLELDIIKECKIFHFGSLSMTDEPARSATLKAVEYAKSEGKIISYDPNWRPLLWKDDKQARAGMMLGLEYADILKISETELEFLTGESNLDNGSKILFDKGIKLVLVTLGPKGCFFRCSDGCGHLNTYDTRVVDTTGAGDAFLGGLLYQISKITSPLVEINKTMISDIIDFSNAVGALCASKRGAIPAMPSLPEVEECINKIRKVN</sequence>
<dbReference type="AlphaFoldDB" id="U4R0R5"/>
<gene>
    <name evidence="8" type="ORF">L323_12900</name>
</gene>
<evidence type="ECO:0000256" key="6">
    <source>
        <dbReference type="RuleBase" id="RU003704"/>
    </source>
</evidence>
<dbReference type="STRING" id="1330534.L323_12900"/>
<comment type="caution">
    <text evidence="8">The sequence shown here is derived from an EMBL/GenBank/DDBJ whole genome shotgun (WGS) entry which is preliminary data.</text>
</comment>
<evidence type="ECO:0000256" key="5">
    <source>
        <dbReference type="ARBA" id="ARBA00022840"/>
    </source>
</evidence>
<dbReference type="EMBL" id="ATAY01000063">
    <property type="protein sequence ID" value="EPR10348.1"/>
    <property type="molecule type" value="Genomic_DNA"/>
</dbReference>
<reference evidence="8 9" key="1">
    <citation type="journal article" date="2013" name="Genome Announc.">
        <title>Draft Genome Sequence of the Cellulolytic Bacterium Clostridium papyrosolvens C7 (ATCC 700395).</title>
        <authorList>
            <person name="Zepeda V."/>
            <person name="Dassa B."/>
            <person name="Borovok I."/>
            <person name="Lamed R."/>
            <person name="Bayer E.A."/>
            <person name="Cate J.H."/>
        </authorList>
    </citation>
    <scope>NUCLEOTIDE SEQUENCE [LARGE SCALE GENOMIC DNA]</scope>
    <source>
        <strain evidence="8 9">C7</strain>
    </source>
</reference>
<evidence type="ECO:0000256" key="1">
    <source>
        <dbReference type="ARBA" id="ARBA00010688"/>
    </source>
</evidence>
<evidence type="ECO:0000313" key="8">
    <source>
        <dbReference type="EMBL" id="EPR10348.1"/>
    </source>
</evidence>
<dbReference type="SUPFAM" id="SSF53613">
    <property type="entry name" value="Ribokinase-like"/>
    <property type="match status" value="1"/>
</dbReference>
<evidence type="ECO:0000256" key="3">
    <source>
        <dbReference type="ARBA" id="ARBA00022741"/>
    </source>
</evidence>
<organism evidence="8 9">
    <name type="scientific">Ruminiclostridium papyrosolvens C7</name>
    <dbReference type="NCBI Taxonomy" id="1330534"/>
    <lineage>
        <taxon>Bacteria</taxon>
        <taxon>Bacillati</taxon>
        <taxon>Bacillota</taxon>
        <taxon>Clostridia</taxon>
        <taxon>Eubacteriales</taxon>
        <taxon>Oscillospiraceae</taxon>
        <taxon>Ruminiclostridium</taxon>
    </lineage>
</organism>
<dbReference type="RefSeq" id="WP_020816054.1">
    <property type="nucleotide sequence ID" value="NZ_ATAY01000063.1"/>
</dbReference>
<dbReference type="GO" id="GO:0006000">
    <property type="term" value="P:fructose metabolic process"/>
    <property type="evidence" value="ECO:0007669"/>
    <property type="project" value="UniProtKB-ARBA"/>
</dbReference>
<dbReference type="InterPro" id="IPR011611">
    <property type="entry name" value="PfkB_dom"/>
</dbReference>
<evidence type="ECO:0000256" key="4">
    <source>
        <dbReference type="ARBA" id="ARBA00022777"/>
    </source>
</evidence>
<dbReference type="PROSITE" id="PS00584">
    <property type="entry name" value="PFKB_KINASES_2"/>
    <property type="match status" value="1"/>
</dbReference>
<accession>U4R0R5</accession>
<dbReference type="InterPro" id="IPR050306">
    <property type="entry name" value="PfkB_Carbo_kinase"/>
</dbReference>
<dbReference type="CDD" id="cd01167">
    <property type="entry name" value="bac_FRK"/>
    <property type="match status" value="1"/>
</dbReference>
<proteinExistence type="inferred from homology"/>
<evidence type="ECO:0000256" key="2">
    <source>
        <dbReference type="ARBA" id="ARBA00022679"/>
    </source>
</evidence>
<dbReference type="InterPro" id="IPR002173">
    <property type="entry name" value="Carboh/pur_kinase_PfkB_CS"/>
</dbReference>
<comment type="similarity">
    <text evidence="1 6">Belongs to the carbohydrate kinase PfkB family.</text>
</comment>
<dbReference type="InterPro" id="IPR002139">
    <property type="entry name" value="Ribo/fructo_kinase"/>
</dbReference>
<keyword evidence="2 6" id="KW-0808">Transferase</keyword>
<dbReference type="Pfam" id="PF00294">
    <property type="entry name" value="PfkB"/>
    <property type="match status" value="1"/>
</dbReference>
<feature type="domain" description="Carbohydrate kinase PfkB" evidence="7">
    <location>
        <begin position="6"/>
        <end position="309"/>
    </location>
</feature>
<dbReference type="Gene3D" id="3.40.1190.20">
    <property type="match status" value="1"/>
</dbReference>
<keyword evidence="4 6" id="KW-0418">Kinase</keyword>
<dbReference type="GO" id="GO:0005524">
    <property type="term" value="F:ATP binding"/>
    <property type="evidence" value="ECO:0007669"/>
    <property type="project" value="UniProtKB-KW"/>
</dbReference>
<keyword evidence="3" id="KW-0547">Nucleotide-binding</keyword>
<dbReference type="GO" id="GO:0008865">
    <property type="term" value="F:fructokinase activity"/>
    <property type="evidence" value="ECO:0007669"/>
    <property type="project" value="UniProtKB-ARBA"/>
</dbReference>
<name>U4R0R5_9FIRM</name>